<feature type="signal peptide" evidence="1">
    <location>
        <begin position="1"/>
        <end position="23"/>
    </location>
</feature>
<reference evidence="2 3" key="1">
    <citation type="journal article" date="2011" name="Int. J. Syst. Evol. Microbiol.">
        <title>Hymenobacter yonginensis sp. nov., isolated from a mesotrophic artificial lake.</title>
        <authorList>
            <person name="Joung Y."/>
            <person name="Cho S.H."/>
            <person name="Kim H."/>
            <person name="Kim S.B."/>
            <person name="Joh K."/>
        </authorList>
    </citation>
    <scope>NUCLEOTIDE SEQUENCE [LARGE SCALE GENOMIC DNA]</scope>
    <source>
        <strain evidence="2 3">KCTC 22745</strain>
    </source>
</reference>
<feature type="chain" id="PRO_5046172892" evidence="1">
    <location>
        <begin position="24"/>
        <end position="255"/>
    </location>
</feature>
<dbReference type="RefSeq" id="WP_270128493.1">
    <property type="nucleotide sequence ID" value="NZ_CP115396.1"/>
</dbReference>
<evidence type="ECO:0000313" key="2">
    <source>
        <dbReference type="EMBL" id="WBO85886.1"/>
    </source>
</evidence>
<accession>A0ABY7PSM2</accession>
<name>A0ABY7PSM2_9BACT</name>
<keyword evidence="3" id="KW-1185">Reference proteome</keyword>
<keyword evidence="1" id="KW-0732">Signal</keyword>
<sequence>MKQTLRSFMVIVLLGTASCGTQADTLESLTAGSKPESARSEKIFTKNKEFIYAVSCYDDQRQLKATDTIALTSTGAVWESDSTQTKIGWGSRMANKTASTEWSGVRENTVGVWIHPPRFDRYVILRVSPFPEVKLPFVKGQEWDWELAVGEQWANPAWGVWKGDMLVKSHYRAIGEQVVTTPLGRLACQRVAAVSRCSQGSSTLNLLFHPRYGFVELDYQTIDSKILKIRLLSAGVESKFDGGEYFGPKHSGVSN</sequence>
<protein>
    <submittedName>
        <fullName evidence="2">Uncharacterized protein</fullName>
    </submittedName>
</protein>
<evidence type="ECO:0000256" key="1">
    <source>
        <dbReference type="SAM" id="SignalP"/>
    </source>
</evidence>
<dbReference type="PROSITE" id="PS51257">
    <property type="entry name" value="PROKAR_LIPOPROTEIN"/>
    <property type="match status" value="1"/>
</dbReference>
<dbReference type="EMBL" id="CP115396">
    <property type="protein sequence ID" value="WBO85886.1"/>
    <property type="molecule type" value="Genomic_DNA"/>
</dbReference>
<evidence type="ECO:0000313" key="3">
    <source>
        <dbReference type="Proteomes" id="UP001211872"/>
    </source>
</evidence>
<dbReference type="Proteomes" id="UP001211872">
    <property type="component" value="Chromosome"/>
</dbReference>
<proteinExistence type="predicted"/>
<gene>
    <name evidence="2" type="ORF">O9Z63_06455</name>
</gene>
<organism evidence="2 3">
    <name type="scientific">Hymenobacter yonginensis</name>
    <dbReference type="NCBI Taxonomy" id="748197"/>
    <lineage>
        <taxon>Bacteria</taxon>
        <taxon>Pseudomonadati</taxon>
        <taxon>Bacteroidota</taxon>
        <taxon>Cytophagia</taxon>
        <taxon>Cytophagales</taxon>
        <taxon>Hymenobacteraceae</taxon>
        <taxon>Hymenobacter</taxon>
    </lineage>
</organism>